<dbReference type="RefSeq" id="WP_047767559.1">
    <property type="nucleotide sequence ID" value="NZ_AZGM01000054.1"/>
</dbReference>
<keyword evidence="3 6" id="KW-0460">Magnesium</keyword>
<dbReference type="SFLD" id="SFLDF00009">
    <property type="entry name" value="o-succinylbenzoate_synthase"/>
    <property type="match status" value="1"/>
</dbReference>
<dbReference type="PATRIC" id="fig|1423782.4.peg.1955"/>
<dbReference type="STRING" id="1423782.FD32_GL001879"/>
<evidence type="ECO:0000256" key="1">
    <source>
        <dbReference type="ARBA" id="ARBA00008031"/>
    </source>
</evidence>
<dbReference type="OrthoDB" id="9775391at2"/>
<dbReference type="AlphaFoldDB" id="A0A0R1XDF9"/>
<dbReference type="SFLD" id="SFLDS00001">
    <property type="entry name" value="Enolase"/>
    <property type="match status" value="1"/>
</dbReference>
<feature type="domain" description="Mandelate racemase/muconate lactonizing enzyme C-terminal" evidence="8">
    <location>
        <begin position="145"/>
        <end position="244"/>
    </location>
</feature>
<dbReference type="EC" id="5.1.1.-" evidence="7"/>
<evidence type="ECO:0000259" key="8">
    <source>
        <dbReference type="SMART" id="SM00922"/>
    </source>
</evidence>
<evidence type="ECO:0000313" key="9">
    <source>
        <dbReference type="EMBL" id="KRM27725.1"/>
    </source>
</evidence>
<name>A0A0R1XDF9_9LACO</name>
<dbReference type="Pfam" id="PF13378">
    <property type="entry name" value="MR_MLE_C"/>
    <property type="match status" value="1"/>
</dbReference>
<dbReference type="GO" id="GO:0016855">
    <property type="term" value="F:racemase and epimerase activity, acting on amino acids and derivatives"/>
    <property type="evidence" value="ECO:0007669"/>
    <property type="project" value="UniProtKB-UniRule"/>
</dbReference>
<dbReference type="Proteomes" id="UP000051412">
    <property type="component" value="Unassembled WGS sequence"/>
</dbReference>
<dbReference type="InterPro" id="IPR013342">
    <property type="entry name" value="Mandelate_racemase_C"/>
</dbReference>
<evidence type="ECO:0000256" key="7">
    <source>
        <dbReference type="RuleBase" id="RU366006"/>
    </source>
</evidence>
<dbReference type="PANTHER" id="PTHR48073:SF2">
    <property type="entry name" value="O-SUCCINYLBENZOATE SYNTHASE"/>
    <property type="match status" value="1"/>
</dbReference>
<comment type="caution">
    <text evidence="9">The sequence shown here is derived from an EMBL/GenBank/DDBJ whole genome shotgun (WGS) entry which is preliminary data.</text>
</comment>
<evidence type="ECO:0000256" key="2">
    <source>
        <dbReference type="ARBA" id="ARBA00022723"/>
    </source>
</evidence>
<dbReference type="SFLD" id="SFLDG00180">
    <property type="entry name" value="muconate_cycloisomerase"/>
    <property type="match status" value="1"/>
</dbReference>
<feature type="binding site" evidence="6">
    <location>
        <position position="195"/>
    </location>
    <ligand>
        <name>Mg(2+)</name>
        <dbReference type="ChEBI" id="CHEBI:18420"/>
    </ligand>
</feature>
<gene>
    <name evidence="9" type="ORF">FD32_GL001879</name>
</gene>
<evidence type="ECO:0000256" key="6">
    <source>
        <dbReference type="PIRSR" id="PIRSR634603-3"/>
    </source>
</evidence>
<dbReference type="SUPFAM" id="SSF51604">
    <property type="entry name" value="Enolase C-terminal domain-like"/>
    <property type="match status" value="1"/>
</dbReference>
<keyword evidence="10" id="KW-1185">Reference proteome</keyword>
<keyword evidence="2 6" id="KW-0479">Metal-binding</keyword>
<dbReference type="InterPro" id="IPR013341">
    <property type="entry name" value="Mandelate_racemase_N_dom"/>
</dbReference>
<comment type="cofactor">
    <cofactor evidence="6 7">
        <name>Mg(2+)</name>
        <dbReference type="ChEBI" id="CHEBI:18420"/>
    </cofactor>
    <text evidence="6 7">Binds 1 Mg(2+) ion per subunit.</text>
</comment>
<keyword evidence="4 7" id="KW-0413">Isomerase</keyword>
<reference evidence="9 10" key="1">
    <citation type="journal article" date="2015" name="Genome Announc.">
        <title>Expanding the biotechnology potential of lactobacilli through comparative genomics of 213 strains and associated genera.</title>
        <authorList>
            <person name="Sun Z."/>
            <person name="Harris H.M."/>
            <person name="McCann A."/>
            <person name="Guo C."/>
            <person name="Argimon S."/>
            <person name="Zhang W."/>
            <person name="Yang X."/>
            <person name="Jeffery I.B."/>
            <person name="Cooney J.C."/>
            <person name="Kagawa T.F."/>
            <person name="Liu W."/>
            <person name="Song Y."/>
            <person name="Salvetti E."/>
            <person name="Wrobel A."/>
            <person name="Rasinkangas P."/>
            <person name="Parkhill J."/>
            <person name="Rea M.C."/>
            <person name="O'Sullivan O."/>
            <person name="Ritari J."/>
            <person name="Douillard F.P."/>
            <person name="Paul Ross R."/>
            <person name="Yang R."/>
            <person name="Briner A.E."/>
            <person name="Felis G.E."/>
            <person name="de Vos W.M."/>
            <person name="Barrangou R."/>
            <person name="Klaenhammer T.R."/>
            <person name="Caufield P.W."/>
            <person name="Cui Y."/>
            <person name="Zhang H."/>
            <person name="O'Toole P.W."/>
        </authorList>
    </citation>
    <scope>NUCLEOTIDE SEQUENCE [LARGE SCALE GENOMIC DNA]</scope>
    <source>
        <strain evidence="9 10">DSM 6035</strain>
    </source>
</reference>
<dbReference type="InterPro" id="IPR034603">
    <property type="entry name" value="Dipeptide_epimerase"/>
</dbReference>
<sequence length="350" mass="37894">MTDQLVIKNFQTAVIDEPLKRPFITHLHKVTAIHAVQVKLILTNGLTGTGAATPNEKVTGDTMSSLKETMDSVIGPQLVGKSLNHLEELMATLANVIRYNEPAKAAFDMAVYDLLSQITKLPFPALFGGAKDTMQTDYTISIGSQEQMVTEARELVAAGFTALKIKIGNNPVAEDVATVAEIARTVGPKIPLRLDVNQGWNYKQARRALTMLEERNLNIAFVEQPLAADQIAEMARLRMQTTIPIMLDESVFLPADALRVIRADAADYVNIKLMKCGGLFQAAKINDLCATAGIGCMVGCMIESQVGLAAGLAFALGHQNVKFIDLDSCFMAKDSAMTLISNDGPKLMLN</sequence>
<comment type="similarity">
    <text evidence="1 7">Belongs to the mandelate racemase/muconate lactonizing enzyme family.</text>
</comment>
<evidence type="ECO:0000256" key="4">
    <source>
        <dbReference type="ARBA" id="ARBA00023235"/>
    </source>
</evidence>
<feature type="active site" description="Proton acceptor; specific for (S)-substrate epimerization" evidence="5">
    <location>
        <position position="272"/>
    </location>
</feature>
<dbReference type="GO" id="GO:0046872">
    <property type="term" value="F:metal ion binding"/>
    <property type="evidence" value="ECO:0007669"/>
    <property type="project" value="UniProtKB-KW"/>
</dbReference>
<feature type="active site" description="Proton acceptor; specific for (R)-substrate epimerization" evidence="5">
    <location>
        <position position="166"/>
    </location>
</feature>
<evidence type="ECO:0000256" key="5">
    <source>
        <dbReference type="PIRSR" id="PIRSR634603-1"/>
    </source>
</evidence>
<dbReference type="InterPro" id="IPR029065">
    <property type="entry name" value="Enolase_C-like"/>
</dbReference>
<dbReference type="SMART" id="SM00922">
    <property type="entry name" value="MR_MLE"/>
    <property type="match status" value="1"/>
</dbReference>
<dbReference type="Gene3D" id="3.30.390.10">
    <property type="entry name" value="Enolase-like, N-terminal domain"/>
    <property type="match status" value="1"/>
</dbReference>
<proteinExistence type="inferred from homology"/>
<evidence type="ECO:0000256" key="3">
    <source>
        <dbReference type="ARBA" id="ARBA00022842"/>
    </source>
</evidence>
<dbReference type="InterPro" id="IPR029017">
    <property type="entry name" value="Enolase-like_N"/>
</dbReference>
<dbReference type="PANTHER" id="PTHR48073">
    <property type="entry name" value="O-SUCCINYLBENZOATE SYNTHASE-RELATED"/>
    <property type="match status" value="1"/>
</dbReference>
<dbReference type="Gene3D" id="3.20.20.120">
    <property type="entry name" value="Enolase-like C-terminal domain"/>
    <property type="match status" value="1"/>
</dbReference>
<accession>A0A0R1XDF9</accession>
<dbReference type="Pfam" id="PF02746">
    <property type="entry name" value="MR_MLE_N"/>
    <property type="match status" value="1"/>
</dbReference>
<protein>
    <recommendedName>
        <fullName evidence="7">Dipeptide epimerase</fullName>
        <ecNumber evidence="7">5.1.1.-</ecNumber>
    </recommendedName>
</protein>
<feature type="binding site" evidence="6">
    <location>
        <position position="223"/>
    </location>
    <ligand>
        <name>Mg(2+)</name>
        <dbReference type="ChEBI" id="CHEBI:18420"/>
    </ligand>
</feature>
<dbReference type="InterPro" id="IPR036849">
    <property type="entry name" value="Enolase-like_C_sf"/>
</dbReference>
<dbReference type="CDD" id="cd03319">
    <property type="entry name" value="L-Ala-DL-Glu_epimerase"/>
    <property type="match status" value="1"/>
</dbReference>
<evidence type="ECO:0000313" key="10">
    <source>
        <dbReference type="Proteomes" id="UP000051412"/>
    </source>
</evidence>
<organism evidence="9 10">
    <name type="scientific">Limosilactobacillus panis DSM 6035</name>
    <dbReference type="NCBI Taxonomy" id="1423782"/>
    <lineage>
        <taxon>Bacteria</taxon>
        <taxon>Bacillati</taxon>
        <taxon>Bacillota</taxon>
        <taxon>Bacilli</taxon>
        <taxon>Lactobacillales</taxon>
        <taxon>Lactobacillaceae</taxon>
        <taxon>Limosilactobacillus</taxon>
    </lineage>
</organism>
<dbReference type="EMBL" id="AZGM01000054">
    <property type="protein sequence ID" value="KRM27725.1"/>
    <property type="molecule type" value="Genomic_DNA"/>
</dbReference>
<dbReference type="SUPFAM" id="SSF54826">
    <property type="entry name" value="Enolase N-terminal domain-like"/>
    <property type="match status" value="1"/>
</dbReference>
<feature type="binding site" evidence="6">
    <location>
        <position position="248"/>
    </location>
    <ligand>
        <name>Mg(2+)</name>
        <dbReference type="ChEBI" id="CHEBI:18420"/>
    </ligand>
</feature>